<dbReference type="InterPro" id="IPR010997">
    <property type="entry name" value="HRDC-like_sf"/>
</dbReference>
<keyword evidence="5" id="KW-0067">ATP-binding</keyword>
<keyword evidence="6" id="KW-1185">Reference proteome</keyword>
<name>A0ABT2EIQ5_9BACT</name>
<dbReference type="Gene3D" id="1.10.150.80">
    <property type="entry name" value="HRDC domain"/>
    <property type="match status" value="1"/>
</dbReference>
<feature type="region of interest" description="Disordered" evidence="3">
    <location>
        <begin position="1"/>
        <end position="34"/>
    </location>
</feature>
<dbReference type="SUPFAM" id="SSF47819">
    <property type="entry name" value="HRDC-like"/>
    <property type="match status" value="1"/>
</dbReference>
<dbReference type="InterPro" id="IPR036388">
    <property type="entry name" value="WH-like_DNA-bd_sf"/>
</dbReference>
<dbReference type="SUPFAM" id="SSF46785">
    <property type="entry name" value="Winged helix' DNA-binding domain"/>
    <property type="match status" value="1"/>
</dbReference>
<gene>
    <name evidence="5" type="ORF">M2350_000222</name>
</gene>
<feature type="compositionally biased region" description="Low complexity" evidence="3">
    <location>
        <begin position="7"/>
        <end position="16"/>
    </location>
</feature>
<protein>
    <recommendedName>
        <fullName evidence="2">DNA 3'-5' helicase</fullName>
        <ecNumber evidence="2">5.6.2.4</ecNumber>
    </recommendedName>
</protein>
<keyword evidence="5" id="KW-0378">Hydrolase</keyword>
<keyword evidence="5" id="KW-0347">Helicase</keyword>
<dbReference type="RefSeq" id="WP_259092391.1">
    <property type="nucleotide sequence ID" value="NZ_CP130454.1"/>
</dbReference>
<comment type="catalytic activity">
    <reaction evidence="1">
        <text>Couples ATP hydrolysis with the unwinding of duplex DNA by translocating in the 3'-5' direction.</text>
        <dbReference type="EC" id="5.6.2.4"/>
    </reaction>
</comment>
<evidence type="ECO:0000256" key="1">
    <source>
        <dbReference type="ARBA" id="ARBA00034617"/>
    </source>
</evidence>
<feature type="domain" description="HRDC" evidence="4">
    <location>
        <begin position="163"/>
        <end position="244"/>
    </location>
</feature>
<evidence type="ECO:0000259" key="4">
    <source>
        <dbReference type="PROSITE" id="PS50967"/>
    </source>
</evidence>
<accession>A0ABT2EIQ5</accession>
<dbReference type="InterPro" id="IPR036390">
    <property type="entry name" value="WH_DNA-bd_sf"/>
</dbReference>
<evidence type="ECO:0000313" key="5">
    <source>
        <dbReference type="EMBL" id="MCS3917825.1"/>
    </source>
</evidence>
<dbReference type="Proteomes" id="UP001204798">
    <property type="component" value="Unassembled WGS sequence"/>
</dbReference>
<comment type="caution">
    <text evidence="5">The sequence shown here is derived from an EMBL/GenBank/DDBJ whole genome shotgun (WGS) entry which is preliminary data.</text>
</comment>
<dbReference type="EMBL" id="JANUCP010000001">
    <property type="protein sequence ID" value="MCS3917825.1"/>
    <property type="molecule type" value="Genomic_DNA"/>
</dbReference>
<dbReference type="GO" id="GO:0004386">
    <property type="term" value="F:helicase activity"/>
    <property type="evidence" value="ECO:0007669"/>
    <property type="project" value="UniProtKB-KW"/>
</dbReference>
<organism evidence="5 6">
    <name type="scientific">Candidatus Fervidibacter sacchari</name>
    <dbReference type="NCBI Taxonomy" id="1448929"/>
    <lineage>
        <taxon>Bacteria</taxon>
        <taxon>Candidatus Fervidibacterota</taxon>
        <taxon>Candidatus Fervidibacter</taxon>
    </lineage>
</organism>
<reference evidence="5 6" key="1">
    <citation type="submission" date="2022-08" db="EMBL/GenBank/DDBJ databases">
        <title>Bacterial and archaeal communities from various locations to study Microbial Dark Matter (Phase II).</title>
        <authorList>
            <person name="Stepanauskas R."/>
        </authorList>
    </citation>
    <scope>NUCLEOTIDE SEQUENCE [LARGE SCALE GENOMIC DNA]</scope>
    <source>
        <strain evidence="5 6">PD1</strain>
    </source>
</reference>
<dbReference type="Pfam" id="PF00570">
    <property type="entry name" value="HRDC"/>
    <property type="match status" value="1"/>
</dbReference>
<keyword evidence="5" id="KW-0547">Nucleotide-binding</keyword>
<dbReference type="InterPro" id="IPR018982">
    <property type="entry name" value="RQC_domain"/>
</dbReference>
<dbReference type="EC" id="5.6.2.4" evidence="2"/>
<dbReference type="InterPro" id="IPR044876">
    <property type="entry name" value="HRDC_dom_sf"/>
</dbReference>
<evidence type="ECO:0000313" key="6">
    <source>
        <dbReference type="Proteomes" id="UP001204798"/>
    </source>
</evidence>
<evidence type="ECO:0000256" key="2">
    <source>
        <dbReference type="ARBA" id="ARBA00034808"/>
    </source>
</evidence>
<evidence type="ECO:0000256" key="3">
    <source>
        <dbReference type="SAM" id="MobiDB-lite"/>
    </source>
</evidence>
<dbReference type="Gene3D" id="1.10.10.10">
    <property type="entry name" value="Winged helix-like DNA-binding domain superfamily/Winged helix DNA-binding domain"/>
    <property type="match status" value="1"/>
</dbReference>
<dbReference type="PROSITE" id="PS50967">
    <property type="entry name" value="HRDC"/>
    <property type="match status" value="1"/>
</dbReference>
<dbReference type="InterPro" id="IPR002121">
    <property type="entry name" value="HRDC_dom"/>
</dbReference>
<proteinExistence type="predicted"/>
<dbReference type="Pfam" id="PF09382">
    <property type="entry name" value="RQC"/>
    <property type="match status" value="1"/>
</dbReference>
<sequence length="249" mass="28239">MGRKPKAQTTQTTTSSRSRRKSPKPKDPATMPIELQTEEAMVEPLGEMMEEGGSDEGSPIIVRSSEAVREVLEMVAKMPYPGIGLRTVAGILRGETRANWLSYIARTESWGVFFPNPLPAVENFIRDLIRAGYLEGSHFVRLTERGQRVLENQETPAVRRRLKLVSRKVRPLLWKLLLLRARLVNERKAPGLFKDEVLLQLLEKQPTTIEELKQIKGIGKFIVQRLGDEIIQIVRSFRNAEKGKGEDKS</sequence>